<dbReference type="GeneID" id="27346648"/>
<protein>
    <recommendedName>
        <fullName evidence="4">Alpha-1,3-mannosyltransferase CMT1</fullName>
    </recommendedName>
</protein>
<organism evidence="2 3">
    <name type="scientific">Cladophialophora immunda</name>
    <dbReference type="NCBI Taxonomy" id="569365"/>
    <lineage>
        <taxon>Eukaryota</taxon>
        <taxon>Fungi</taxon>
        <taxon>Dikarya</taxon>
        <taxon>Ascomycota</taxon>
        <taxon>Pezizomycotina</taxon>
        <taxon>Eurotiomycetes</taxon>
        <taxon>Chaetothyriomycetidae</taxon>
        <taxon>Chaetothyriales</taxon>
        <taxon>Herpotrichiellaceae</taxon>
        <taxon>Cladophialophora</taxon>
    </lineage>
</organism>
<evidence type="ECO:0000313" key="2">
    <source>
        <dbReference type="EMBL" id="KIW27745.1"/>
    </source>
</evidence>
<dbReference type="AlphaFoldDB" id="A0A0D2CBF5"/>
<evidence type="ECO:0008006" key="4">
    <source>
        <dbReference type="Google" id="ProtNLM"/>
    </source>
</evidence>
<reference evidence="2 3" key="1">
    <citation type="submission" date="2015-01" db="EMBL/GenBank/DDBJ databases">
        <title>The Genome Sequence of Cladophialophora immunda CBS83496.</title>
        <authorList>
            <consortium name="The Broad Institute Genomics Platform"/>
            <person name="Cuomo C."/>
            <person name="de Hoog S."/>
            <person name="Gorbushina A."/>
            <person name="Stielow B."/>
            <person name="Teixiera M."/>
            <person name="Abouelleil A."/>
            <person name="Chapman S.B."/>
            <person name="Priest M."/>
            <person name="Young S.K."/>
            <person name="Wortman J."/>
            <person name="Nusbaum C."/>
            <person name="Birren B."/>
        </authorList>
    </citation>
    <scope>NUCLEOTIDE SEQUENCE [LARGE SCALE GENOMIC DNA]</scope>
    <source>
        <strain evidence="2 3">CBS 83496</strain>
    </source>
</reference>
<dbReference type="EMBL" id="KN847043">
    <property type="protein sequence ID" value="KIW27745.1"/>
    <property type="molecule type" value="Genomic_DNA"/>
</dbReference>
<proteinExistence type="predicted"/>
<dbReference type="InterPro" id="IPR029044">
    <property type="entry name" value="Nucleotide-diphossugar_trans"/>
</dbReference>
<evidence type="ECO:0000313" key="3">
    <source>
        <dbReference type="Proteomes" id="UP000054466"/>
    </source>
</evidence>
<dbReference type="Pfam" id="PF11735">
    <property type="entry name" value="CAP59_mtransfer"/>
    <property type="match status" value="1"/>
</dbReference>
<keyword evidence="1" id="KW-0732">Signal</keyword>
<evidence type="ECO:0000256" key="1">
    <source>
        <dbReference type="SAM" id="SignalP"/>
    </source>
</evidence>
<dbReference type="PANTHER" id="PTHR34144:SF5">
    <property type="entry name" value="ALPHA-1,3-MANNOSYLTRANSFERASE CMT1"/>
    <property type="match status" value="1"/>
</dbReference>
<dbReference type="OrthoDB" id="262547at2759"/>
<dbReference type="HOGENOM" id="CLU_036740_1_1_1"/>
<keyword evidence="3" id="KW-1185">Reference proteome</keyword>
<dbReference type="InterPro" id="IPR021047">
    <property type="entry name" value="Mannosyltransferase_CMT1"/>
</dbReference>
<accession>A0A0D2CBF5</accession>
<sequence>MRKLAVSVGQTLLLMTLFALLIFQELHKQPLIDKLHDSLRFATNGLNRTRTAFSTLGEPVQPSTSSFSSKLPSATATLIQAEAQHPGEGDRPTAAPLTTPIEVQAPQVLQVDCKDRVTDRDSFNKARDYVHSIMNGSDGDVPQLECPPLNPSRYLSLHDPTASAQKRQFFFAMNLHQSAHIIPQLLGAIIEVVRFLGPKACVISVVEGRSTDGTFEILKSLAKEMEHLGVSYFLSCNELQPGGEGMERISTLAELRNRALWPLTQHAQSYDPSTTIIFLNDIAPCAEDILELIYQRALLKADMTCGMDWYNLDDGGTFYDSWIGRQMNGETFFEVPQSTSWDFSKNLFWNHESSKSRYSLGQPLQVFSCWNGAVALTAKPFLEAKIRFRTEVDEECHLGEPVHLAKDLWKLGHGKIAVIPSVNVGYSVDDSRRAKEAHGSVTSVAYKESVELSKINWQQKPPGQIKCLGTWDRPSWEPFELRE</sequence>
<feature type="chain" id="PRO_5002239581" description="Alpha-1,3-mannosyltransferase CMT1" evidence="1">
    <location>
        <begin position="29"/>
        <end position="483"/>
    </location>
</feature>
<dbReference type="RefSeq" id="XP_016247961.1">
    <property type="nucleotide sequence ID" value="XM_016394542.1"/>
</dbReference>
<name>A0A0D2CBF5_9EURO</name>
<feature type="signal peptide" evidence="1">
    <location>
        <begin position="1"/>
        <end position="28"/>
    </location>
</feature>
<dbReference type="Gene3D" id="3.90.550.10">
    <property type="entry name" value="Spore Coat Polysaccharide Biosynthesis Protein SpsA, Chain A"/>
    <property type="match status" value="1"/>
</dbReference>
<dbReference type="Proteomes" id="UP000054466">
    <property type="component" value="Unassembled WGS sequence"/>
</dbReference>
<dbReference type="VEuPathDB" id="FungiDB:PV07_07454"/>
<gene>
    <name evidence="2" type="ORF">PV07_07454</name>
</gene>
<dbReference type="PANTHER" id="PTHR34144">
    <property type="entry name" value="CHROMOSOME 8, WHOLE GENOME SHOTGUN SEQUENCE"/>
    <property type="match status" value="1"/>
</dbReference>